<comment type="function">
    <text evidence="6">Responsible for synthesis of pseudouridine from uracil.</text>
</comment>
<dbReference type="PANTHER" id="PTHR21600">
    <property type="entry name" value="MITOCHONDRIAL RNA PSEUDOURIDINE SYNTHASE"/>
    <property type="match status" value="1"/>
</dbReference>
<dbReference type="InterPro" id="IPR050188">
    <property type="entry name" value="RluA_PseudoU_synthase"/>
</dbReference>
<dbReference type="InterPro" id="IPR006224">
    <property type="entry name" value="PsdUridine_synth_RluA-like_CS"/>
</dbReference>
<evidence type="ECO:0000259" key="7">
    <source>
        <dbReference type="Pfam" id="PF00849"/>
    </source>
</evidence>
<dbReference type="SUPFAM" id="SSF55120">
    <property type="entry name" value="Pseudouridine synthase"/>
    <property type="match status" value="1"/>
</dbReference>
<feature type="active site" evidence="4">
    <location>
        <position position="139"/>
    </location>
</feature>
<keyword evidence="5" id="KW-0694">RNA-binding</keyword>
<comment type="similarity">
    <text evidence="2 6">Belongs to the pseudouridine synthase RluA family.</text>
</comment>
<gene>
    <name evidence="8" type="ORF">SAMN05216235_2344</name>
</gene>
<dbReference type="NCBIfam" id="TIGR00005">
    <property type="entry name" value="rluA_subfam"/>
    <property type="match status" value="1"/>
</dbReference>
<dbReference type="GO" id="GO:0140098">
    <property type="term" value="F:catalytic activity, acting on RNA"/>
    <property type="evidence" value="ECO:0007669"/>
    <property type="project" value="UniProtKB-ARBA"/>
</dbReference>
<evidence type="ECO:0000256" key="1">
    <source>
        <dbReference type="ARBA" id="ARBA00000073"/>
    </source>
</evidence>
<dbReference type="EC" id="5.4.99.-" evidence="6"/>
<evidence type="ECO:0000256" key="4">
    <source>
        <dbReference type="PIRSR" id="PIRSR606225-1"/>
    </source>
</evidence>
<dbReference type="InterPro" id="IPR006225">
    <property type="entry name" value="PsdUridine_synth_RluC/D"/>
</dbReference>
<evidence type="ECO:0000256" key="3">
    <source>
        <dbReference type="ARBA" id="ARBA00023235"/>
    </source>
</evidence>
<dbReference type="EMBL" id="FOTB01000005">
    <property type="protein sequence ID" value="SFK89437.1"/>
    <property type="molecule type" value="Genomic_DNA"/>
</dbReference>
<dbReference type="PROSITE" id="PS01129">
    <property type="entry name" value="PSI_RLU"/>
    <property type="match status" value="1"/>
</dbReference>
<dbReference type="PROSITE" id="PS50889">
    <property type="entry name" value="S4"/>
    <property type="match status" value="1"/>
</dbReference>
<dbReference type="Proteomes" id="UP000183090">
    <property type="component" value="Unassembled WGS sequence"/>
</dbReference>
<evidence type="ECO:0000313" key="8">
    <source>
        <dbReference type="EMBL" id="SFK89437.1"/>
    </source>
</evidence>
<evidence type="ECO:0000256" key="2">
    <source>
        <dbReference type="ARBA" id="ARBA00010876"/>
    </source>
</evidence>
<comment type="caution">
    <text evidence="8">The sequence shown here is derived from an EMBL/GenBank/DDBJ whole genome shotgun (WGS) entry which is preliminary data.</text>
</comment>
<comment type="catalytic activity">
    <reaction evidence="1 6">
        <text>a uridine in RNA = a pseudouridine in RNA</text>
        <dbReference type="Rhea" id="RHEA:48348"/>
        <dbReference type="Rhea" id="RHEA-COMP:12068"/>
        <dbReference type="Rhea" id="RHEA-COMP:12069"/>
        <dbReference type="ChEBI" id="CHEBI:65314"/>
        <dbReference type="ChEBI" id="CHEBI:65315"/>
    </reaction>
</comment>
<dbReference type="GO" id="GO:0000455">
    <property type="term" value="P:enzyme-directed rRNA pseudouridine synthesis"/>
    <property type="evidence" value="ECO:0007669"/>
    <property type="project" value="TreeGrafter"/>
</dbReference>
<evidence type="ECO:0000256" key="6">
    <source>
        <dbReference type="RuleBase" id="RU362028"/>
    </source>
</evidence>
<reference evidence="8 9" key="1">
    <citation type="submission" date="2016-10" db="EMBL/GenBank/DDBJ databases">
        <authorList>
            <person name="Varghese N."/>
            <person name="Submissions S."/>
        </authorList>
    </citation>
    <scope>NUCLEOTIDE SEQUENCE [LARGE SCALE GENOMIC DNA]</scope>
    <source>
        <strain evidence="8 9">CGMCC 1.6501</strain>
    </source>
</reference>
<proteinExistence type="inferred from homology"/>
<sequence>MMQKKAKSSELDAEWIVEEPTELLKFLFKMMPSKSRKSVKGILGRGQVVVNGEATTQFNDALQPGDRVQIHSRVADYAMKFTGVEILHEDDEIIVIEKEAGLLSIASEKERHLTAYRQLSDYVQSVNADNRVFIVHRLDRDTSGIMVFAKSKAVQQKLQKSWQEVVSERTYIALVEGTVGKSGKITSWLTEDKTFTMRSSRKPNNGQKAVTHYKVLKSNRNFSLLEVNLETGRKNQIRVHMQDLGHSVIGDKKYGSRNNAIGRLGLHAHVLAFTHPKTGKTLRFESKIPTSFTRKV</sequence>
<feature type="domain" description="Pseudouridine synthase RsuA/RluA-like" evidence="7">
    <location>
        <begin position="93"/>
        <end position="242"/>
    </location>
</feature>
<dbReference type="CDD" id="cd00165">
    <property type="entry name" value="S4"/>
    <property type="match status" value="1"/>
</dbReference>
<dbReference type="InterPro" id="IPR020103">
    <property type="entry name" value="PsdUridine_synth_cat_dom_sf"/>
</dbReference>
<evidence type="ECO:0000256" key="5">
    <source>
        <dbReference type="PROSITE-ProRule" id="PRU00182"/>
    </source>
</evidence>
<dbReference type="InterPro" id="IPR006145">
    <property type="entry name" value="PsdUridine_synth_RsuA/RluA"/>
</dbReference>
<keyword evidence="3 6" id="KW-0413">Isomerase</keyword>
<organism evidence="8 9">
    <name type="scientific">Salinicoccus halodurans</name>
    <dbReference type="NCBI Taxonomy" id="407035"/>
    <lineage>
        <taxon>Bacteria</taxon>
        <taxon>Bacillati</taxon>
        <taxon>Bacillota</taxon>
        <taxon>Bacilli</taxon>
        <taxon>Bacillales</taxon>
        <taxon>Staphylococcaceae</taxon>
        <taxon>Salinicoccus</taxon>
    </lineage>
</organism>
<dbReference type="PANTHER" id="PTHR21600:SF44">
    <property type="entry name" value="RIBOSOMAL LARGE SUBUNIT PSEUDOURIDINE SYNTHASE D"/>
    <property type="match status" value="1"/>
</dbReference>
<accession>A0AA94HHA9</accession>
<dbReference type="GO" id="GO:0009982">
    <property type="term" value="F:pseudouridine synthase activity"/>
    <property type="evidence" value="ECO:0007669"/>
    <property type="project" value="InterPro"/>
</dbReference>
<dbReference type="CDD" id="cd02869">
    <property type="entry name" value="PseudoU_synth_RluA_like"/>
    <property type="match status" value="1"/>
</dbReference>
<evidence type="ECO:0000313" key="9">
    <source>
        <dbReference type="Proteomes" id="UP000183090"/>
    </source>
</evidence>
<name>A0AA94HHA9_9STAP</name>
<dbReference type="Gene3D" id="3.30.2350.10">
    <property type="entry name" value="Pseudouridine synthase"/>
    <property type="match status" value="1"/>
</dbReference>
<dbReference type="GO" id="GO:0003723">
    <property type="term" value="F:RNA binding"/>
    <property type="evidence" value="ECO:0007669"/>
    <property type="project" value="UniProtKB-KW"/>
</dbReference>
<protein>
    <recommendedName>
        <fullName evidence="6">Pseudouridine synthase</fullName>
        <ecNumber evidence="6">5.4.99.-</ecNumber>
    </recommendedName>
</protein>
<dbReference type="Pfam" id="PF00849">
    <property type="entry name" value="PseudoU_synth_2"/>
    <property type="match status" value="1"/>
</dbReference>
<dbReference type="SUPFAM" id="SSF55174">
    <property type="entry name" value="Alpha-L RNA-binding motif"/>
    <property type="match status" value="1"/>
</dbReference>
<dbReference type="AlphaFoldDB" id="A0AA94HHA9"/>